<feature type="domain" description="Helicase ATP-binding" evidence="2">
    <location>
        <begin position="676"/>
        <end position="851"/>
    </location>
</feature>
<protein>
    <submittedName>
        <fullName evidence="3">Helicase and polymerase-containing protein TEBICHI</fullName>
    </submittedName>
</protein>
<dbReference type="InterPro" id="IPR014001">
    <property type="entry name" value="Helicase_ATP-bd"/>
</dbReference>
<comment type="caution">
    <text evidence="3">The sequence shown here is derived from an EMBL/GenBank/DDBJ whole genome shotgun (WGS) entry which is preliminary data.</text>
</comment>
<dbReference type="GO" id="GO:0006261">
    <property type="term" value="P:DNA-templated DNA replication"/>
    <property type="evidence" value="ECO:0007669"/>
    <property type="project" value="InterPro"/>
</dbReference>
<feature type="region of interest" description="Disordered" evidence="1">
    <location>
        <begin position="1"/>
        <end position="75"/>
    </location>
</feature>
<dbReference type="InterPro" id="IPR002298">
    <property type="entry name" value="DNA_polymerase_A"/>
</dbReference>
<gene>
    <name evidence="3" type="primary">TEB_0</name>
    <name evidence="3" type="ORF">CK203_114543</name>
</gene>
<dbReference type="SMART" id="SM00487">
    <property type="entry name" value="DEXDc"/>
    <property type="match status" value="1"/>
</dbReference>
<evidence type="ECO:0000313" key="4">
    <source>
        <dbReference type="Proteomes" id="UP000288805"/>
    </source>
</evidence>
<keyword evidence="3" id="KW-0347">Helicase</keyword>
<organism evidence="3 4">
    <name type="scientific">Vitis vinifera</name>
    <name type="common">Grape</name>
    <dbReference type="NCBI Taxonomy" id="29760"/>
    <lineage>
        <taxon>Eukaryota</taxon>
        <taxon>Viridiplantae</taxon>
        <taxon>Streptophyta</taxon>
        <taxon>Embryophyta</taxon>
        <taxon>Tracheophyta</taxon>
        <taxon>Spermatophyta</taxon>
        <taxon>Magnoliopsida</taxon>
        <taxon>eudicotyledons</taxon>
        <taxon>Gunneridae</taxon>
        <taxon>Pentapetalae</taxon>
        <taxon>rosids</taxon>
        <taxon>Vitales</taxon>
        <taxon>Vitaceae</taxon>
        <taxon>Viteae</taxon>
        <taxon>Vitis</taxon>
    </lineage>
</organism>
<dbReference type="PROSITE" id="PS51192">
    <property type="entry name" value="HELICASE_ATP_BIND_1"/>
    <property type="match status" value="1"/>
</dbReference>
<sequence>MASDSIRNRIDQFFSSKKRKPLSPGLKTGRIEKDSKRAVDGSPSSKGTLDNYLVTYPDDNSTARGSSAGKGPVKRNLTLEINLPSKDENENALLSGQLGHGTTEAFGETHTENSRGLSQMGGVGLFGYSRTNSIILFCFAFCSEFPSSASLPSGLKVNVNKRCGSPSLQDVKNEISKKRHCIANADQSRLEGEDSCLNENNYEDGQLGLIVKPVETIFDSSREVTVGNDATEVQGSLRKSNERLKSTVNMTECYTPGPLTVNAFAHETPNSMRGSSMFSPGESFWNEAIQVADGLFAPKTDEQINAAKSEYEMKNSCNLRNAGCGFKLKEMLVDGDCTVEGMEIGVSSGSLGYRVKDSDQVSPLPVKRFDFLFEEKNLDETNPPHCSADKLDVMDGEQSACGSVNHKVLKTTGIVIDYCKAQTNGGMSEVKDMNSIDAEAKREVDLLSQEKDNIKADSPDLGITKSIIACECDEASTPSSFEPLKDSLDLSKWLPSEICNIYRKKGISNCTLGRTIFERLSGRDVFIHKHNLYALLICLRKLVHFTPTGHEGKIGYGMEMRHVKSIPRRAKLFYESQERFLNYQKPQESKCNCALLVLFVESTLYNIFHFQVDCLKVDGVLQKRNLVYCASTSYARTVFIKGNGFLCCIRTSQDVAATRQPSPLSSTITCFLCYSAGKSFVAEILMLRRLISTGKMALLVLPYVSICAEKAEHLEVLLEPLGKHVRSYYGNQGGGTLPKDTSVAVCTIEKANSLINRLLEEGRLSEIGIIVIDELHMVGDQNRGYLLELLLTKLRYAAGEGHVESVSGESSNMSSGKSDPAHGLQIVGMSATMPNVAAVADWLQAALYQTDFRPVPLEEYIKVGNTIYDKKMDIIRTISKTADLGGKDPDHIVELCNEVVQEGHSVLLFCSSRKGCEFTARHVSKFLKKFSTNAITILVSLLILVQLLMPYGDLLRDWILYWKKLSLLVLPITMLASRYGPFGYVEERDIVETCYRKGLLRVLTATSTLAAGVNLPARRVIFRQPRIGRDFIDGTSALFLIPPSHFKMWLNQHRILLGGYATENFLNGMKILSYTAPLLLTAAFGSSLCPEESLVVLDDLSRAREGFVLASDLHLVYLVTPINVDVEPDWELFYERFMQLSALDQDSLDSYQKGLFAKGRGKYGM</sequence>
<reference evidence="3 4" key="1">
    <citation type="journal article" date="2018" name="PLoS Genet.">
        <title>Population sequencing reveals clonal diversity and ancestral inbreeding in the grapevine cultivar Chardonnay.</title>
        <authorList>
            <person name="Roach M.J."/>
            <person name="Johnson D.L."/>
            <person name="Bohlmann J."/>
            <person name="van Vuuren H.J."/>
            <person name="Jones S.J."/>
            <person name="Pretorius I.S."/>
            <person name="Schmidt S.A."/>
            <person name="Borneman A.R."/>
        </authorList>
    </citation>
    <scope>NUCLEOTIDE SEQUENCE [LARGE SCALE GENOMIC DNA]</scope>
    <source>
        <strain evidence="4">cv. Chardonnay</strain>
        <tissue evidence="3">Leaf</tissue>
    </source>
</reference>
<evidence type="ECO:0000313" key="3">
    <source>
        <dbReference type="EMBL" id="RVW60519.1"/>
    </source>
</evidence>
<feature type="compositionally biased region" description="Basic and acidic residues" evidence="1">
    <location>
        <begin position="1"/>
        <end position="10"/>
    </location>
</feature>
<keyword evidence="3" id="KW-0378">Hydrolase</keyword>
<keyword evidence="3" id="KW-0067">ATP-binding</keyword>
<dbReference type="Pfam" id="PF21099">
    <property type="entry name" value="POLQ_helical"/>
    <property type="match status" value="1"/>
</dbReference>
<dbReference type="InterPro" id="IPR027417">
    <property type="entry name" value="P-loop_NTPase"/>
</dbReference>
<name>A0A438FKJ6_VITVI</name>
<proteinExistence type="predicted"/>
<dbReference type="GO" id="GO:0005524">
    <property type="term" value="F:ATP binding"/>
    <property type="evidence" value="ECO:0007669"/>
    <property type="project" value="InterPro"/>
</dbReference>
<dbReference type="AlphaFoldDB" id="A0A438FKJ6"/>
<evidence type="ECO:0000256" key="1">
    <source>
        <dbReference type="SAM" id="MobiDB-lite"/>
    </source>
</evidence>
<dbReference type="Pfam" id="PF00270">
    <property type="entry name" value="DEAD"/>
    <property type="match status" value="1"/>
</dbReference>
<dbReference type="InterPro" id="IPR011545">
    <property type="entry name" value="DEAD/DEAH_box_helicase_dom"/>
</dbReference>
<dbReference type="CDD" id="cd18026">
    <property type="entry name" value="DEXHc_POLQ-like"/>
    <property type="match status" value="1"/>
</dbReference>
<dbReference type="PANTHER" id="PTHR10133">
    <property type="entry name" value="DNA POLYMERASE I"/>
    <property type="match status" value="1"/>
</dbReference>
<dbReference type="GO" id="GO:0003887">
    <property type="term" value="F:DNA-directed DNA polymerase activity"/>
    <property type="evidence" value="ECO:0007669"/>
    <property type="project" value="InterPro"/>
</dbReference>
<dbReference type="Gene3D" id="3.40.50.300">
    <property type="entry name" value="P-loop containing nucleotide triphosphate hydrolases"/>
    <property type="match status" value="3"/>
</dbReference>
<feature type="compositionally biased region" description="Basic and acidic residues" evidence="1">
    <location>
        <begin position="29"/>
        <end position="39"/>
    </location>
</feature>
<dbReference type="PANTHER" id="PTHR10133:SF62">
    <property type="entry name" value="DNA POLYMERASE THETA"/>
    <property type="match status" value="1"/>
</dbReference>
<dbReference type="EMBL" id="QGNW01000856">
    <property type="protein sequence ID" value="RVW60519.1"/>
    <property type="molecule type" value="Genomic_DNA"/>
</dbReference>
<dbReference type="InterPro" id="IPR048960">
    <property type="entry name" value="POLQ-like_helical"/>
</dbReference>
<dbReference type="FunFam" id="3.40.50.300:FF:000968">
    <property type="entry name" value="Helicase and polymerase-containing protein TEBICHI"/>
    <property type="match status" value="1"/>
</dbReference>
<evidence type="ECO:0000259" key="2">
    <source>
        <dbReference type="PROSITE" id="PS51192"/>
    </source>
</evidence>
<dbReference type="SUPFAM" id="SSF52540">
    <property type="entry name" value="P-loop containing nucleoside triphosphate hydrolases"/>
    <property type="match status" value="1"/>
</dbReference>
<accession>A0A438FKJ6</accession>
<dbReference type="GO" id="GO:0003676">
    <property type="term" value="F:nucleic acid binding"/>
    <property type="evidence" value="ECO:0007669"/>
    <property type="project" value="InterPro"/>
</dbReference>
<keyword evidence="3" id="KW-0547">Nucleotide-binding</keyword>
<dbReference type="Proteomes" id="UP000288805">
    <property type="component" value="Unassembled WGS sequence"/>
</dbReference>
<dbReference type="GO" id="GO:0004386">
    <property type="term" value="F:helicase activity"/>
    <property type="evidence" value="ECO:0007669"/>
    <property type="project" value="UniProtKB-KW"/>
</dbReference>